<gene>
    <name evidence="1" type="ORF">MPNT_200049</name>
</gene>
<evidence type="ECO:0000313" key="2">
    <source>
        <dbReference type="Proteomes" id="UP000663859"/>
    </source>
</evidence>
<dbReference type="AlphaFoldDB" id="A0A8J2BNQ9"/>
<protein>
    <submittedName>
        <fullName evidence="1">Uncharacterized protein</fullName>
    </submittedName>
</protein>
<name>A0A8J2BNQ9_9BACT</name>
<reference evidence="1" key="1">
    <citation type="submission" date="2021-02" db="EMBL/GenBank/DDBJ databases">
        <authorList>
            <person name="Cremers G."/>
            <person name="Picone N."/>
        </authorList>
    </citation>
    <scope>NUCLEOTIDE SEQUENCE</scope>
    <source>
        <strain evidence="1">PQ17</strain>
    </source>
</reference>
<dbReference type="Proteomes" id="UP000663859">
    <property type="component" value="Unassembled WGS sequence"/>
</dbReference>
<proteinExistence type="predicted"/>
<organism evidence="1 2">
    <name type="scientific">Candidatus Methylacidithermus pantelleriae</name>
    <dbReference type="NCBI Taxonomy" id="2744239"/>
    <lineage>
        <taxon>Bacteria</taxon>
        <taxon>Pseudomonadati</taxon>
        <taxon>Verrucomicrobiota</taxon>
        <taxon>Methylacidiphilae</taxon>
        <taxon>Methylacidiphilales</taxon>
        <taxon>Methylacidiphilaceae</taxon>
        <taxon>Candidatus Methylacidithermus</taxon>
    </lineage>
</organism>
<dbReference type="EMBL" id="CAJNOB010000013">
    <property type="protein sequence ID" value="CAF0697076.1"/>
    <property type="molecule type" value="Genomic_DNA"/>
</dbReference>
<accession>A0A8J2BNQ9</accession>
<comment type="caution">
    <text evidence="1">The sequence shown here is derived from an EMBL/GenBank/DDBJ whole genome shotgun (WGS) entry which is preliminary data.</text>
</comment>
<keyword evidence="2" id="KW-1185">Reference proteome</keyword>
<evidence type="ECO:0000313" key="1">
    <source>
        <dbReference type="EMBL" id="CAF0697076.1"/>
    </source>
</evidence>
<sequence length="62" mass="6925">MRLACEHIFSRVTSGALDSGELVGSGLKPEFQWRLKLTTLPLHTVWTEQGENRLSWSVKGAV</sequence>